<dbReference type="RefSeq" id="WP_039123723.1">
    <property type="nucleotide sequence ID" value="NZ_CP010427.1"/>
</dbReference>
<feature type="binding site" evidence="12">
    <location>
        <position position="226"/>
    </location>
    <ligand>
        <name>CTP</name>
        <dbReference type="ChEBI" id="CHEBI:37563"/>
        <note>allosteric inhibitor</note>
    </ligand>
</feature>
<dbReference type="GO" id="GO:0044210">
    <property type="term" value="P:'de novo' CTP biosynthetic process"/>
    <property type="evidence" value="ECO:0007669"/>
    <property type="project" value="UniProtKB-UniRule"/>
</dbReference>
<evidence type="ECO:0000256" key="2">
    <source>
        <dbReference type="ARBA" id="ARBA00007533"/>
    </source>
</evidence>
<feature type="domain" description="CTP synthase N-terminal" evidence="14">
    <location>
        <begin position="6"/>
        <end position="269"/>
    </location>
</feature>
<feature type="binding site" evidence="12">
    <location>
        <begin position="384"/>
        <end position="387"/>
    </location>
    <ligand>
        <name>L-glutamine</name>
        <dbReference type="ChEBI" id="CHEBI:58359"/>
    </ligand>
</feature>
<dbReference type="NCBIfam" id="TIGR00337">
    <property type="entry name" value="PyrG"/>
    <property type="match status" value="1"/>
</dbReference>
<dbReference type="InterPro" id="IPR029062">
    <property type="entry name" value="Class_I_gatase-like"/>
</dbReference>
<dbReference type="EMBL" id="CP010427">
    <property type="protein sequence ID" value="AJC48591.1"/>
    <property type="molecule type" value="Genomic_DNA"/>
</dbReference>
<dbReference type="GO" id="GO:0005829">
    <property type="term" value="C:cytosol"/>
    <property type="evidence" value="ECO:0007669"/>
    <property type="project" value="TreeGrafter"/>
</dbReference>
<evidence type="ECO:0000256" key="4">
    <source>
        <dbReference type="ARBA" id="ARBA00022723"/>
    </source>
</evidence>
<evidence type="ECO:0000256" key="9">
    <source>
        <dbReference type="ARBA" id="ARBA00022975"/>
    </source>
</evidence>
<evidence type="ECO:0000259" key="14">
    <source>
        <dbReference type="Pfam" id="PF06418"/>
    </source>
</evidence>
<dbReference type="PROSITE" id="PS51273">
    <property type="entry name" value="GATASE_TYPE_1"/>
    <property type="match status" value="1"/>
</dbReference>
<feature type="binding site" evidence="12">
    <location>
        <position position="16"/>
    </location>
    <ligand>
        <name>CTP</name>
        <dbReference type="ChEBI" id="CHEBI:37563"/>
        <note>allosteric inhibitor</note>
    </ligand>
</feature>
<feature type="region of interest" description="Amidoligase domain" evidence="12">
    <location>
        <begin position="1"/>
        <end position="269"/>
    </location>
</feature>
<dbReference type="NCBIfam" id="NF003792">
    <property type="entry name" value="PRK05380.1"/>
    <property type="match status" value="1"/>
</dbReference>
<feature type="active site" evidence="12">
    <location>
        <position position="519"/>
    </location>
</feature>
<keyword evidence="6 12" id="KW-0067">ATP-binding</keyword>
<dbReference type="OrthoDB" id="9801107at2"/>
<evidence type="ECO:0000256" key="3">
    <source>
        <dbReference type="ARBA" id="ARBA00022598"/>
    </source>
</evidence>
<sequence length="544" mass="60516">MNSNTKIIFVTGGVVSSLGKGVTAASLATLLESRGLNVTMLKLDPYINVDPGTMSPLQHGEVFVTEDGAETDLDLGHYERFIRAKMTQANNFTTGKVYQSVLRKERKGDYLGATIQVIPHITDEIKNRICMGIADNVDVAIVEIGGTVGDIESLPFLEAIRQLRIELGRSRTLFVHLTLLPYIRVAGELKTKPTQHSVKELRGIGIQADVLVCRCEQAFDESEKRKIALFTNVSQDCIFIAEDVKTIYEVPLRYNKQGFDAKLVELLSLKTKHPDLSEWQSVVDTIQSVSGEVTIAMVGKYVSLTEAYKSLNEALYNAGYKKGVKVNIKFVDSEAITESNVDSYFKDVSAILVPGGFGSRGVEGKITAIKYARENNVPFLGICLGMQLAVVEYARNKLGLKDAHSSELELTTTNPVIALIEEWQAKDGTIYQRSKESDLGGTMRLGGYKCVLKEGSRAREIYQVESVMERHRHRYEVNNNYVARLEQAGLIFSGRSEDGNLMELIEIPQHRWFIACQAHPEFTSTPRYGHKLFESFIAAAVENN</sequence>
<comment type="similarity">
    <text evidence="2 12">Belongs to the CTP synthase family.</text>
</comment>
<dbReference type="FunFam" id="3.40.50.300:FF:000009">
    <property type="entry name" value="CTP synthase"/>
    <property type="match status" value="1"/>
</dbReference>
<comment type="caution">
    <text evidence="12">Lacks conserved residue(s) required for the propagation of feature annotation.</text>
</comment>
<feature type="binding site" evidence="12">
    <location>
        <position position="74"/>
    </location>
    <ligand>
        <name>Mg(2+)</name>
        <dbReference type="ChEBI" id="CHEBI:18420"/>
    </ligand>
</feature>
<feature type="binding site" evidence="12">
    <location>
        <begin position="17"/>
        <end position="22"/>
    </location>
    <ligand>
        <name>ATP</name>
        <dbReference type="ChEBI" id="CHEBI:30616"/>
    </ligand>
</feature>
<dbReference type="UniPathway" id="UPA00159">
    <property type="reaction ID" value="UER00277"/>
</dbReference>
<proteinExistence type="inferred from homology"/>
<feature type="binding site" evidence="12">
    <location>
        <begin position="190"/>
        <end position="195"/>
    </location>
    <ligand>
        <name>CTP</name>
        <dbReference type="ChEBI" id="CHEBI:37563"/>
        <note>allosteric inhibitor</note>
    </ligand>
</feature>
<dbReference type="GO" id="GO:0005524">
    <property type="term" value="F:ATP binding"/>
    <property type="evidence" value="ECO:0007669"/>
    <property type="project" value="UniProtKB-KW"/>
</dbReference>
<evidence type="ECO:0000256" key="1">
    <source>
        <dbReference type="ARBA" id="ARBA00005171"/>
    </source>
</evidence>
<dbReference type="Pfam" id="PF06418">
    <property type="entry name" value="CTP_synth_N"/>
    <property type="match status" value="1"/>
</dbReference>
<dbReference type="GO" id="GO:0046872">
    <property type="term" value="F:metal ion binding"/>
    <property type="evidence" value="ECO:0007669"/>
    <property type="project" value="UniProtKB-KW"/>
</dbReference>
<keyword evidence="8 12" id="KW-0315">Glutamine amidotransferase</keyword>
<dbReference type="GO" id="GO:0019856">
    <property type="term" value="P:pyrimidine nucleobase biosynthetic process"/>
    <property type="evidence" value="ECO:0007669"/>
    <property type="project" value="TreeGrafter"/>
</dbReference>
<keyword evidence="16" id="KW-1185">Reference proteome</keyword>
<dbReference type="InterPro" id="IPR033828">
    <property type="entry name" value="GATase1_CTP_Synthase"/>
</dbReference>
<dbReference type="SUPFAM" id="SSF52540">
    <property type="entry name" value="P-loop containing nucleoside triphosphate hydrolases"/>
    <property type="match status" value="1"/>
</dbReference>
<evidence type="ECO:0000259" key="13">
    <source>
        <dbReference type="Pfam" id="PF00117"/>
    </source>
</evidence>
<keyword evidence="9 12" id="KW-0665">Pyrimidine biosynthesis</keyword>
<keyword evidence="3 12" id="KW-0436">Ligase</keyword>
<protein>
    <recommendedName>
        <fullName evidence="12">CTP synthase</fullName>
        <ecNumber evidence="12">6.3.4.2</ecNumber>
    </recommendedName>
    <alternativeName>
        <fullName evidence="12">Cytidine 5'-triphosphate synthase</fullName>
    </alternativeName>
    <alternativeName>
        <fullName evidence="12">Cytidine triphosphate synthetase</fullName>
        <shortName evidence="12">CTP synthetase</shortName>
        <shortName evidence="12">CTPS</shortName>
    </alternativeName>
    <alternativeName>
        <fullName evidence="12">UTP--ammonia ligase</fullName>
    </alternativeName>
</protein>
<comment type="pathway">
    <text evidence="1 12">Pyrimidine metabolism; CTP biosynthesis via de novo pathway; CTP from UDP: step 2/2.</text>
</comment>
<dbReference type="CDD" id="cd03113">
    <property type="entry name" value="CTPS_N"/>
    <property type="match status" value="1"/>
</dbReference>
<evidence type="ECO:0000256" key="5">
    <source>
        <dbReference type="ARBA" id="ARBA00022741"/>
    </source>
</evidence>
<dbReference type="GO" id="GO:0003883">
    <property type="term" value="F:CTP synthase activity"/>
    <property type="evidence" value="ECO:0007669"/>
    <property type="project" value="UniProtKB-UniRule"/>
</dbReference>
<dbReference type="InterPro" id="IPR017926">
    <property type="entry name" value="GATASE"/>
</dbReference>
<evidence type="ECO:0000256" key="12">
    <source>
        <dbReference type="HAMAP-Rule" id="MF_01227"/>
    </source>
</evidence>
<dbReference type="FunFam" id="3.40.50.880:FF:000002">
    <property type="entry name" value="CTP synthase"/>
    <property type="match status" value="1"/>
</dbReference>
<dbReference type="CDD" id="cd01746">
    <property type="entry name" value="GATase1_CTP_Synthase"/>
    <property type="match status" value="1"/>
</dbReference>
<dbReference type="InterPro" id="IPR027417">
    <property type="entry name" value="P-loop_NTPase"/>
</dbReference>
<accession>A0A0A8E8Z3</accession>
<comment type="catalytic activity">
    <reaction evidence="10 12">
        <text>UTP + L-glutamine + ATP + H2O = CTP + L-glutamate + ADP + phosphate + 2 H(+)</text>
        <dbReference type="Rhea" id="RHEA:26426"/>
        <dbReference type="ChEBI" id="CHEBI:15377"/>
        <dbReference type="ChEBI" id="CHEBI:15378"/>
        <dbReference type="ChEBI" id="CHEBI:29985"/>
        <dbReference type="ChEBI" id="CHEBI:30616"/>
        <dbReference type="ChEBI" id="CHEBI:37563"/>
        <dbReference type="ChEBI" id="CHEBI:43474"/>
        <dbReference type="ChEBI" id="CHEBI:46398"/>
        <dbReference type="ChEBI" id="CHEBI:58359"/>
        <dbReference type="ChEBI" id="CHEBI:456216"/>
        <dbReference type="EC" id="6.3.4.2"/>
    </reaction>
</comment>
<evidence type="ECO:0000256" key="7">
    <source>
        <dbReference type="ARBA" id="ARBA00022842"/>
    </source>
</evidence>
<dbReference type="EC" id="6.3.4.2" evidence="12"/>
<feature type="binding site" evidence="12">
    <location>
        <begin position="190"/>
        <end position="195"/>
    </location>
    <ligand>
        <name>UTP</name>
        <dbReference type="ChEBI" id="CHEBI:46398"/>
    </ligand>
</feature>
<feature type="domain" description="Glutamine amidotransferase" evidence="13">
    <location>
        <begin position="305"/>
        <end position="538"/>
    </location>
</feature>
<dbReference type="STRING" id="594679.SD28_02450"/>
<feature type="binding site" evidence="12">
    <location>
        <position position="356"/>
    </location>
    <ligand>
        <name>L-glutamine</name>
        <dbReference type="ChEBI" id="CHEBI:58359"/>
    </ligand>
</feature>
<dbReference type="GO" id="GO:0042802">
    <property type="term" value="F:identical protein binding"/>
    <property type="evidence" value="ECO:0007669"/>
    <property type="project" value="TreeGrafter"/>
</dbReference>
<dbReference type="PANTHER" id="PTHR11550">
    <property type="entry name" value="CTP SYNTHASE"/>
    <property type="match status" value="1"/>
</dbReference>
<evidence type="ECO:0000256" key="6">
    <source>
        <dbReference type="ARBA" id="ARBA00022840"/>
    </source>
</evidence>
<dbReference type="AlphaFoldDB" id="A0A0A8E8Z3"/>
<feature type="binding site" evidence="12">
    <location>
        <position position="16"/>
    </location>
    <ligand>
        <name>UTP</name>
        <dbReference type="ChEBI" id="CHEBI:46398"/>
    </ligand>
</feature>
<evidence type="ECO:0000256" key="10">
    <source>
        <dbReference type="ARBA" id="ARBA00047781"/>
    </source>
</evidence>
<name>A0A0A8E8Z3_9GAMM</name>
<dbReference type="InterPro" id="IPR004468">
    <property type="entry name" value="CTP_synthase"/>
</dbReference>
<evidence type="ECO:0000313" key="15">
    <source>
        <dbReference type="EMBL" id="AJC48591.1"/>
    </source>
</evidence>
<reference evidence="15 16" key="1">
    <citation type="submission" date="2014-12" db="EMBL/GenBank/DDBJ databases">
        <title>Complete genome sequence of Francisella guanzhouensis strain 08HL01032 isolated from air-conditioning system in China.</title>
        <authorList>
            <person name="Svensson D."/>
            <person name="Ohrman C."/>
            <person name="Backman S."/>
            <person name="Karlsson E."/>
            <person name="Nilsson E."/>
            <person name="Bystrom M."/>
            <person name="Larkeryd A."/>
            <person name="Stenberg P."/>
            <person name="Scholtz H.C."/>
            <person name="Forsman M."/>
            <person name="Sjodin A."/>
        </authorList>
    </citation>
    <scope>NUCLEOTIDE SEQUENCE [LARGE SCALE GENOMIC DNA]</scope>
    <source>
        <strain evidence="15 16">08HL01032</strain>
    </source>
</reference>
<feature type="binding site" evidence="12">
    <location>
        <begin position="150"/>
        <end position="152"/>
    </location>
    <ligand>
        <name>CTP</name>
        <dbReference type="ChEBI" id="CHEBI:37563"/>
        <note>allosteric inhibitor</note>
    </ligand>
</feature>
<feature type="binding site" evidence="12">
    <location>
        <position position="74"/>
    </location>
    <ligand>
        <name>ATP</name>
        <dbReference type="ChEBI" id="CHEBI:30616"/>
    </ligand>
</feature>
<feature type="active site" description="Nucleophile; for glutamine hydrolysis" evidence="12">
    <location>
        <position position="383"/>
    </location>
</feature>
<feature type="binding site" evidence="12">
    <location>
        <position position="474"/>
    </location>
    <ligand>
        <name>L-glutamine</name>
        <dbReference type="ChEBI" id="CHEBI:58359"/>
    </ligand>
</feature>
<dbReference type="Proteomes" id="UP000031104">
    <property type="component" value="Chromosome"/>
</dbReference>
<evidence type="ECO:0000313" key="16">
    <source>
        <dbReference type="Proteomes" id="UP000031104"/>
    </source>
</evidence>
<dbReference type="InterPro" id="IPR017456">
    <property type="entry name" value="CTP_synthase_N"/>
</dbReference>
<dbReference type="Gene3D" id="3.40.50.300">
    <property type="entry name" value="P-loop containing nucleotide triphosphate hydrolases"/>
    <property type="match status" value="1"/>
</dbReference>
<organism evidence="15 16">
    <name type="scientific">Allofrancisella guangzhouensis</name>
    <dbReference type="NCBI Taxonomy" id="594679"/>
    <lineage>
        <taxon>Bacteria</taxon>
        <taxon>Pseudomonadati</taxon>
        <taxon>Pseudomonadota</taxon>
        <taxon>Gammaproteobacteria</taxon>
        <taxon>Thiotrichales</taxon>
        <taxon>Francisellaceae</taxon>
        <taxon>Allofrancisella</taxon>
    </lineage>
</organism>
<dbReference type="SUPFAM" id="SSF52317">
    <property type="entry name" value="Class I glutamine amidotransferase-like"/>
    <property type="match status" value="1"/>
</dbReference>
<keyword evidence="4 12" id="KW-0479">Metal-binding</keyword>
<feature type="binding site" evidence="12">
    <location>
        <position position="226"/>
    </location>
    <ligand>
        <name>UTP</name>
        <dbReference type="ChEBI" id="CHEBI:46398"/>
    </ligand>
</feature>
<dbReference type="HAMAP" id="MF_01227">
    <property type="entry name" value="PyrG"/>
    <property type="match status" value="1"/>
</dbReference>
<keyword evidence="7 12" id="KW-0460">Magnesium</keyword>
<dbReference type="HOGENOM" id="CLU_011675_5_0_6"/>
<dbReference type="PANTHER" id="PTHR11550:SF0">
    <property type="entry name" value="CTP SYNTHASE-RELATED"/>
    <property type="match status" value="1"/>
</dbReference>
<evidence type="ECO:0000256" key="11">
    <source>
        <dbReference type="ARBA" id="ARBA00059148"/>
    </source>
</evidence>
<comment type="activity regulation">
    <text evidence="12">Allosterically activated by GTP, when glutamine is the substrate; GTP has no effect on the reaction when ammonia is the substrate. The allosteric effector GTP functions by stabilizing the protein conformation that binds the tetrahedral intermediate(s) formed during glutamine hydrolysis. Inhibited by the product CTP, via allosteric rather than competitive inhibition.</text>
</comment>
<dbReference type="GO" id="GO:0004359">
    <property type="term" value="F:glutaminase activity"/>
    <property type="evidence" value="ECO:0007669"/>
    <property type="project" value="RHEA"/>
</dbReference>
<keyword evidence="5 12" id="KW-0547">Nucleotide-binding</keyword>
<dbReference type="GO" id="GO:0097268">
    <property type="term" value="C:cytoophidium"/>
    <property type="evidence" value="ECO:0007669"/>
    <property type="project" value="UniProtKB-ARBA"/>
</dbReference>
<feature type="binding site" evidence="12">
    <location>
        <position position="244"/>
    </location>
    <ligand>
        <name>ATP</name>
        <dbReference type="ChEBI" id="CHEBI:30616"/>
    </ligand>
</feature>
<comment type="catalytic activity">
    <reaction evidence="12">
        <text>UTP + NH4(+) + ATP = CTP + ADP + phosphate + 2 H(+)</text>
        <dbReference type="Rhea" id="RHEA:16597"/>
        <dbReference type="ChEBI" id="CHEBI:15378"/>
        <dbReference type="ChEBI" id="CHEBI:28938"/>
        <dbReference type="ChEBI" id="CHEBI:30616"/>
        <dbReference type="ChEBI" id="CHEBI:37563"/>
        <dbReference type="ChEBI" id="CHEBI:43474"/>
        <dbReference type="ChEBI" id="CHEBI:46398"/>
        <dbReference type="ChEBI" id="CHEBI:456216"/>
    </reaction>
</comment>
<comment type="function">
    <text evidence="11 12">Catalyzes the ATP-dependent amination of UTP to CTP with either L-glutamine or ammonia as the source of nitrogen. Regulates intracellular CTP levels through interactions with the four ribonucleotide triphosphates.</text>
</comment>
<gene>
    <name evidence="12 15" type="primary">pyrG</name>
    <name evidence="15" type="ORF">SD28_02450</name>
</gene>
<comment type="subunit">
    <text evidence="12">Homotetramer.</text>
</comment>
<comment type="miscellaneous">
    <text evidence="12">CTPSs have evolved a hybrid strategy for distinguishing between UTP and CTP. The overlapping regions of the product feedback inhibitory and substrate sites recognize a common feature in both compounds, the triphosphate moiety. To differentiate isosteric substrate and product pyrimidine rings, an additional pocket far from the expected kinase/ligase catalytic site, specifically recognizes the cytosine and ribose portions of the product inhibitor.</text>
</comment>
<feature type="binding site" evidence="12">
    <location>
        <position position="407"/>
    </location>
    <ligand>
        <name>L-glutamine</name>
        <dbReference type="ChEBI" id="CHEBI:58359"/>
    </ligand>
</feature>
<comment type="catalytic activity">
    <reaction evidence="12">
        <text>L-glutamine + H2O = L-glutamate + NH4(+)</text>
        <dbReference type="Rhea" id="RHEA:15889"/>
        <dbReference type="ChEBI" id="CHEBI:15377"/>
        <dbReference type="ChEBI" id="CHEBI:28938"/>
        <dbReference type="ChEBI" id="CHEBI:29985"/>
        <dbReference type="ChEBI" id="CHEBI:58359"/>
    </reaction>
</comment>
<dbReference type="Pfam" id="PF00117">
    <property type="entry name" value="GATase"/>
    <property type="match status" value="1"/>
</dbReference>
<dbReference type="KEGG" id="fgu:SD28_02450"/>
<feature type="binding site" evidence="12">
    <location>
        <position position="143"/>
    </location>
    <ligand>
        <name>Mg(2+)</name>
        <dbReference type="ChEBI" id="CHEBI:18420"/>
    </ligand>
</feature>
<evidence type="ECO:0000256" key="8">
    <source>
        <dbReference type="ARBA" id="ARBA00022962"/>
    </source>
</evidence>
<dbReference type="Gene3D" id="3.40.50.880">
    <property type="match status" value="1"/>
</dbReference>
<feature type="active site" evidence="12">
    <location>
        <position position="521"/>
    </location>
</feature>